<evidence type="ECO:0000313" key="3">
    <source>
        <dbReference type="Proteomes" id="UP001295444"/>
    </source>
</evidence>
<keyword evidence="3" id="KW-1185">Reference proteome</keyword>
<proteinExistence type="predicted"/>
<evidence type="ECO:0000256" key="1">
    <source>
        <dbReference type="SAM" id="MobiDB-lite"/>
    </source>
</evidence>
<accession>A0AAD1VVU9</accession>
<evidence type="ECO:0000313" key="2">
    <source>
        <dbReference type="EMBL" id="CAH2252303.1"/>
    </source>
</evidence>
<dbReference type="AlphaFoldDB" id="A0AAD1VVU9"/>
<dbReference type="EMBL" id="OW240913">
    <property type="protein sequence ID" value="CAH2252303.1"/>
    <property type="molecule type" value="Genomic_DNA"/>
</dbReference>
<reference evidence="2" key="1">
    <citation type="submission" date="2022-03" db="EMBL/GenBank/DDBJ databases">
        <authorList>
            <person name="Alioto T."/>
            <person name="Alioto T."/>
            <person name="Gomez Garrido J."/>
        </authorList>
    </citation>
    <scope>NUCLEOTIDE SEQUENCE</scope>
</reference>
<feature type="compositionally biased region" description="Acidic residues" evidence="1">
    <location>
        <begin position="1"/>
        <end position="16"/>
    </location>
</feature>
<sequence length="142" mass="15563">MPDSSDSDSDLEEVSDGSDAIDPVYSEDSSPERSVTVQPAIEARQEADKSAVLEPEGEPLFDPDALHNPRSAYCYPTTHVAIYIATRVRKPLDNATRNKLRAECSRPTVPDIACVTPEVDPKIAQFQGKSGWKVKKGLDYSL</sequence>
<name>A0AAD1VVU9_PELCU</name>
<protein>
    <submittedName>
        <fullName evidence="2">Uncharacterized protein</fullName>
    </submittedName>
</protein>
<gene>
    <name evidence="2" type="ORF">PECUL_23A032505</name>
</gene>
<dbReference type="Proteomes" id="UP001295444">
    <property type="component" value="Chromosome 02"/>
</dbReference>
<feature type="region of interest" description="Disordered" evidence="1">
    <location>
        <begin position="1"/>
        <end position="64"/>
    </location>
</feature>
<organism evidence="2 3">
    <name type="scientific">Pelobates cultripes</name>
    <name type="common">Western spadefoot toad</name>
    <dbReference type="NCBI Taxonomy" id="61616"/>
    <lineage>
        <taxon>Eukaryota</taxon>
        <taxon>Metazoa</taxon>
        <taxon>Chordata</taxon>
        <taxon>Craniata</taxon>
        <taxon>Vertebrata</taxon>
        <taxon>Euteleostomi</taxon>
        <taxon>Amphibia</taxon>
        <taxon>Batrachia</taxon>
        <taxon>Anura</taxon>
        <taxon>Pelobatoidea</taxon>
        <taxon>Pelobatidae</taxon>
        <taxon>Pelobates</taxon>
    </lineage>
</organism>